<proteinExistence type="predicted"/>
<evidence type="ECO:0000313" key="2">
    <source>
        <dbReference type="EMBL" id="ONI02016.1"/>
    </source>
</evidence>
<gene>
    <name evidence="2" type="ORF">PRUPE_6G173000</name>
</gene>
<organism evidence="2 3">
    <name type="scientific">Prunus persica</name>
    <name type="common">Peach</name>
    <name type="synonym">Amygdalus persica</name>
    <dbReference type="NCBI Taxonomy" id="3760"/>
    <lineage>
        <taxon>Eukaryota</taxon>
        <taxon>Viridiplantae</taxon>
        <taxon>Streptophyta</taxon>
        <taxon>Embryophyta</taxon>
        <taxon>Tracheophyta</taxon>
        <taxon>Spermatophyta</taxon>
        <taxon>Magnoliopsida</taxon>
        <taxon>eudicotyledons</taxon>
        <taxon>Gunneridae</taxon>
        <taxon>Pentapetalae</taxon>
        <taxon>rosids</taxon>
        <taxon>fabids</taxon>
        <taxon>Rosales</taxon>
        <taxon>Rosaceae</taxon>
        <taxon>Amygdaloideae</taxon>
        <taxon>Amygdaleae</taxon>
        <taxon>Prunus</taxon>
    </lineage>
</organism>
<keyword evidence="3" id="KW-1185">Reference proteome</keyword>
<name>A0A251NRS0_PRUPE</name>
<reference evidence="2 3" key="1">
    <citation type="journal article" date="2013" name="Nat. Genet.">
        <title>The high-quality draft genome of peach (Prunus persica) identifies unique patterns of genetic diversity, domestication and genome evolution.</title>
        <authorList>
            <consortium name="International Peach Genome Initiative"/>
            <person name="Verde I."/>
            <person name="Abbott A.G."/>
            <person name="Scalabrin S."/>
            <person name="Jung S."/>
            <person name="Shu S."/>
            <person name="Marroni F."/>
            <person name="Zhebentyayeva T."/>
            <person name="Dettori M.T."/>
            <person name="Grimwood J."/>
            <person name="Cattonaro F."/>
            <person name="Zuccolo A."/>
            <person name="Rossini L."/>
            <person name="Jenkins J."/>
            <person name="Vendramin E."/>
            <person name="Meisel L.A."/>
            <person name="Decroocq V."/>
            <person name="Sosinski B."/>
            <person name="Prochnik S."/>
            <person name="Mitros T."/>
            <person name="Policriti A."/>
            <person name="Cipriani G."/>
            <person name="Dondini L."/>
            <person name="Ficklin S."/>
            <person name="Goodstein D.M."/>
            <person name="Xuan P."/>
            <person name="Del Fabbro C."/>
            <person name="Aramini V."/>
            <person name="Copetti D."/>
            <person name="Gonzalez S."/>
            <person name="Horner D.S."/>
            <person name="Falchi R."/>
            <person name="Lucas S."/>
            <person name="Mica E."/>
            <person name="Maldonado J."/>
            <person name="Lazzari B."/>
            <person name="Bielenberg D."/>
            <person name="Pirona R."/>
            <person name="Miculan M."/>
            <person name="Barakat A."/>
            <person name="Testolin R."/>
            <person name="Stella A."/>
            <person name="Tartarini S."/>
            <person name="Tonutti P."/>
            <person name="Arus P."/>
            <person name="Orellana A."/>
            <person name="Wells C."/>
            <person name="Main D."/>
            <person name="Vizzotto G."/>
            <person name="Silva H."/>
            <person name="Salamini F."/>
            <person name="Schmutz J."/>
            <person name="Morgante M."/>
            <person name="Rokhsar D.S."/>
        </authorList>
    </citation>
    <scope>NUCLEOTIDE SEQUENCE [LARGE SCALE GENOMIC DNA]</scope>
    <source>
        <strain evidence="3">cv. Nemared</strain>
    </source>
</reference>
<dbReference type="Proteomes" id="UP000006882">
    <property type="component" value="Chromosome G6"/>
</dbReference>
<dbReference type="EMBL" id="CM007656">
    <property type="protein sequence ID" value="ONI02016.1"/>
    <property type="molecule type" value="Genomic_DNA"/>
</dbReference>
<feature type="compositionally biased region" description="Low complexity" evidence="1">
    <location>
        <begin position="16"/>
        <end position="32"/>
    </location>
</feature>
<dbReference type="AlphaFoldDB" id="A0A251NRS0"/>
<accession>A0A251NRS0</accession>
<evidence type="ECO:0000313" key="3">
    <source>
        <dbReference type="Proteomes" id="UP000006882"/>
    </source>
</evidence>
<feature type="region of interest" description="Disordered" evidence="1">
    <location>
        <begin position="1"/>
        <end position="74"/>
    </location>
</feature>
<protein>
    <submittedName>
        <fullName evidence="2">Uncharacterized protein</fullName>
    </submittedName>
</protein>
<feature type="compositionally biased region" description="Polar residues" evidence="1">
    <location>
        <begin position="63"/>
        <end position="74"/>
    </location>
</feature>
<sequence length="74" mass="7964">MPTLQPKLPSKPSMNPLSVSSSLLVSPLSPFLPLRPQPTLPQQYQTKTTAEKSLSFNPCIPSLATSSSSRLNAK</sequence>
<dbReference type="Gramene" id="ONI02016">
    <property type="protein sequence ID" value="ONI02016"/>
    <property type="gene ID" value="PRUPE_6G173000"/>
</dbReference>
<evidence type="ECO:0000256" key="1">
    <source>
        <dbReference type="SAM" id="MobiDB-lite"/>
    </source>
</evidence>